<organism evidence="1 2">
    <name type="scientific">Gigaspora margarita</name>
    <dbReference type="NCBI Taxonomy" id="4874"/>
    <lineage>
        <taxon>Eukaryota</taxon>
        <taxon>Fungi</taxon>
        <taxon>Fungi incertae sedis</taxon>
        <taxon>Mucoromycota</taxon>
        <taxon>Glomeromycotina</taxon>
        <taxon>Glomeromycetes</taxon>
        <taxon>Diversisporales</taxon>
        <taxon>Gigasporaceae</taxon>
        <taxon>Gigaspora</taxon>
    </lineage>
</organism>
<evidence type="ECO:0000313" key="2">
    <source>
        <dbReference type="Proteomes" id="UP000789901"/>
    </source>
</evidence>
<protein>
    <submittedName>
        <fullName evidence="1">34608_t:CDS:1</fullName>
    </submittedName>
</protein>
<reference evidence="1 2" key="1">
    <citation type="submission" date="2021-06" db="EMBL/GenBank/DDBJ databases">
        <authorList>
            <person name="Kallberg Y."/>
            <person name="Tangrot J."/>
            <person name="Rosling A."/>
        </authorList>
    </citation>
    <scope>NUCLEOTIDE SEQUENCE [LARGE SCALE GENOMIC DNA]</scope>
    <source>
        <strain evidence="1 2">120-4 pot B 10/14</strain>
    </source>
</reference>
<accession>A0ABM8W2X3</accession>
<gene>
    <name evidence="1" type="ORF">GMARGA_LOCUS2683</name>
</gene>
<dbReference type="EMBL" id="CAJVQB010000869">
    <property type="protein sequence ID" value="CAG8511031.1"/>
    <property type="molecule type" value="Genomic_DNA"/>
</dbReference>
<dbReference type="Proteomes" id="UP000789901">
    <property type="component" value="Unassembled WGS sequence"/>
</dbReference>
<keyword evidence="2" id="KW-1185">Reference proteome</keyword>
<proteinExistence type="predicted"/>
<feature type="non-terminal residue" evidence="1">
    <location>
        <position position="1"/>
    </location>
</feature>
<name>A0ABM8W2X3_GIGMA</name>
<evidence type="ECO:0000313" key="1">
    <source>
        <dbReference type="EMBL" id="CAG8511031.1"/>
    </source>
</evidence>
<sequence>VQVHIKKDRSKLSKCEKDALDFVINSIHIEENLRLIKEKFDKNLDKDHISNYGSKDNDNEKECEEIIGVRISHLDEMHFSRN</sequence>
<comment type="caution">
    <text evidence="1">The sequence shown here is derived from an EMBL/GenBank/DDBJ whole genome shotgun (WGS) entry which is preliminary data.</text>
</comment>